<gene>
    <name evidence="5" type="ORF">BDV96DRAFT_614183</name>
</gene>
<keyword evidence="2" id="KW-0521">NADP</keyword>
<reference evidence="5" key="1">
    <citation type="journal article" date="2020" name="Stud. Mycol.">
        <title>101 Dothideomycetes genomes: a test case for predicting lifestyles and emergence of pathogens.</title>
        <authorList>
            <person name="Haridas S."/>
            <person name="Albert R."/>
            <person name="Binder M."/>
            <person name="Bloem J."/>
            <person name="Labutti K."/>
            <person name="Salamov A."/>
            <person name="Andreopoulos B."/>
            <person name="Baker S."/>
            <person name="Barry K."/>
            <person name="Bills G."/>
            <person name="Bluhm B."/>
            <person name="Cannon C."/>
            <person name="Castanera R."/>
            <person name="Culley D."/>
            <person name="Daum C."/>
            <person name="Ezra D."/>
            <person name="Gonzalez J."/>
            <person name="Henrissat B."/>
            <person name="Kuo A."/>
            <person name="Liang C."/>
            <person name="Lipzen A."/>
            <person name="Lutzoni F."/>
            <person name="Magnuson J."/>
            <person name="Mondo S."/>
            <person name="Nolan M."/>
            <person name="Ohm R."/>
            <person name="Pangilinan J."/>
            <person name="Park H.-J."/>
            <person name="Ramirez L."/>
            <person name="Alfaro M."/>
            <person name="Sun H."/>
            <person name="Tritt A."/>
            <person name="Yoshinaga Y."/>
            <person name="Zwiers L.-H."/>
            <person name="Turgeon B."/>
            <person name="Goodwin S."/>
            <person name="Spatafora J."/>
            <person name="Crous P."/>
            <person name="Grigoriev I."/>
        </authorList>
    </citation>
    <scope>NUCLEOTIDE SEQUENCE</scope>
    <source>
        <strain evidence="5">CBS 627.86</strain>
    </source>
</reference>
<dbReference type="Gene3D" id="3.40.50.720">
    <property type="entry name" value="NAD(P)-binding Rossmann-like Domain"/>
    <property type="match status" value="1"/>
</dbReference>
<evidence type="ECO:0000256" key="1">
    <source>
        <dbReference type="ARBA" id="ARBA00006328"/>
    </source>
</evidence>
<dbReference type="OrthoDB" id="3358371at2759"/>
<dbReference type="InterPro" id="IPR008030">
    <property type="entry name" value="NmrA-like"/>
</dbReference>
<dbReference type="PANTHER" id="PTHR42748">
    <property type="entry name" value="NITROGEN METABOLITE REPRESSION PROTEIN NMRA FAMILY MEMBER"/>
    <property type="match status" value="1"/>
</dbReference>
<protein>
    <recommendedName>
        <fullName evidence="4">NmrA-like domain-containing protein</fullName>
    </recommendedName>
</protein>
<evidence type="ECO:0000256" key="3">
    <source>
        <dbReference type="ARBA" id="ARBA00023002"/>
    </source>
</evidence>
<dbReference type="GO" id="GO:0016491">
    <property type="term" value="F:oxidoreductase activity"/>
    <property type="evidence" value="ECO:0007669"/>
    <property type="project" value="UniProtKB-KW"/>
</dbReference>
<organism evidence="5 6">
    <name type="scientific">Lophiotrema nucula</name>
    <dbReference type="NCBI Taxonomy" id="690887"/>
    <lineage>
        <taxon>Eukaryota</taxon>
        <taxon>Fungi</taxon>
        <taxon>Dikarya</taxon>
        <taxon>Ascomycota</taxon>
        <taxon>Pezizomycotina</taxon>
        <taxon>Dothideomycetes</taxon>
        <taxon>Pleosporomycetidae</taxon>
        <taxon>Pleosporales</taxon>
        <taxon>Lophiotremataceae</taxon>
        <taxon>Lophiotrema</taxon>
    </lineage>
</organism>
<accession>A0A6A5Z017</accession>
<evidence type="ECO:0000313" key="6">
    <source>
        <dbReference type="Proteomes" id="UP000799770"/>
    </source>
</evidence>
<feature type="domain" description="NmrA-like" evidence="4">
    <location>
        <begin position="4"/>
        <end position="284"/>
    </location>
</feature>
<proteinExistence type="inferred from homology"/>
<keyword evidence="6" id="KW-1185">Reference proteome</keyword>
<dbReference type="CDD" id="cd05251">
    <property type="entry name" value="NmrA_like_SDR_a"/>
    <property type="match status" value="1"/>
</dbReference>
<dbReference type="GO" id="GO:0005634">
    <property type="term" value="C:nucleus"/>
    <property type="evidence" value="ECO:0007669"/>
    <property type="project" value="TreeGrafter"/>
</dbReference>
<dbReference type="InterPro" id="IPR051164">
    <property type="entry name" value="NmrA-like_oxidored"/>
</dbReference>
<dbReference type="PANTHER" id="PTHR42748:SF30">
    <property type="entry name" value="NMRA-LIKE DOMAIN-CONTAINING PROTEIN"/>
    <property type="match status" value="1"/>
</dbReference>
<dbReference type="Gene3D" id="3.90.25.10">
    <property type="entry name" value="UDP-galactose 4-epimerase, domain 1"/>
    <property type="match status" value="1"/>
</dbReference>
<dbReference type="InterPro" id="IPR036291">
    <property type="entry name" value="NAD(P)-bd_dom_sf"/>
</dbReference>
<dbReference type="AlphaFoldDB" id="A0A6A5Z017"/>
<sequence>MSERKIITVFGATGTQGSSVLRSLAANKTTPFSLRAITRNPSSSASKSLVDSCPDIDIVKADGWDKASLVSAFSGSWAVFVNTNSDDPSFEDGSGRIEVQQGKLIVDAAVEAGVEVFVYSGAASASAITKGKLKIEAFDNKAAISEYARGKKEFKSTIIVVSGWYFETFYMSDVAVLYGGFPYHPSSDGALVLKLPRWGGKDEKVPWISMTEDFGDIVHGALLDPERWNGKLIQGVSDPRSSEEVTATFQKVTRKKARYEHIERWQDFDVKNIRALETVKMNFALVQETGGLYYGEKTDTAIPAELKKKAAMASGKTGEETVLYTLEKMFEKDFQDDEMKGQDNYVREGAATV</sequence>
<evidence type="ECO:0000259" key="4">
    <source>
        <dbReference type="Pfam" id="PF05368"/>
    </source>
</evidence>
<dbReference type="Pfam" id="PF05368">
    <property type="entry name" value="NmrA"/>
    <property type="match status" value="1"/>
</dbReference>
<keyword evidence="3" id="KW-0560">Oxidoreductase</keyword>
<dbReference type="EMBL" id="ML977330">
    <property type="protein sequence ID" value="KAF2112779.1"/>
    <property type="molecule type" value="Genomic_DNA"/>
</dbReference>
<comment type="similarity">
    <text evidence="1">Belongs to the NmrA-type oxidoreductase family.</text>
</comment>
<dbReference type="Proteomes" id="UP000799770">
    <property type="component" value="Unassembled WGS sequence"/>
</dbReference>
<name>A0A6A5Z017_9PLEO</name>
<evidence type="ECO:0000256" key="2">
    <source>
        <dbReference type="ARBA" id="ARBA00022857"/>
    </source>
</evidence>
<dbReference type="SUPFAM" id="SSF51735">
    <property type="entry name" value="NAD(P)-binding Rossmann-fold domains"/>
    <property type="match status" value="1"/>
</dbReference>
<evidence type="ECO:0000313" key="5">
    <source>
        <dbReference type="EMBL" id="KAF2112779.1"/>
    </source>
</evidence>